<dbReference type="EMBL" id="JABBGA010000005">
    <property type="protein sequence ID" value="NML25893.1"/>
    <property type="molecule type" value="Genomic_DNA"/>
</dbReference>
<evidence type="ECO:0000313" key="4">
    <source>
        <dbReference type="EMBL" id="NML25893.1"/>
    </source>
</evidence>
<feature type="transmembrane region" description="Helical" evidence="2">
    <location>
        <begin position="7"/>
        <end position="27"/>
    </location>
</feature>
<organism evidence="4 5">
    <name type="scientific">Zoogloea dura</name>
    <dbReference type="NCBI Taxonomy" id="2728840"/>
    <lineage>
        <taxon>Bacteria</taxon>
        <taxon>Pseudomonadati</taxon>
        <taxon>Pseudomonadota</taxon>
        <taxon>Betaproteobacteria</taxon>
        <taxon>Rhodocyclales</taxon>
        <taxon>Zoogloeaceae</taxon>
        <taxon>Zoogloea</taxon>
    </lineage>
</organism>
<keyword evidence="5" id="KW-1185">Reference proteome</keyword>
<gene>
    <name evidence="4" type="ORF">HHL15_09085</name>
</gene>
<evidence type="ECO:0000313" key="5">
    <source>
        <dbReference type="Proteomes" id="UP000580043"/>
    </source>
</evidence>
<dbReference type="Proteomes" id="UP000580043">
    <property type="component" value="Unassembled WGS sequence"/>
</dbReference>
<evidence type="ECO:0000259" key="3">
    <source>
        <dbReference type="Pfam" id="PF02719"/>
    </source>
</evidence>
<evidence type="ECO:0000256" key="1">
    <source>
        <dbReference type="ARBA" id="ARBA00007430"/>
    </source>
</evidence>
<feature type="domain" description="Polysaccharide biosynthesis protein CapD-like" evidence="3">
    <location>
        <begin position="284"/>
        <end position="566"/>
    </location>
</feature>
<dbReference type="SUPFAM" id="SSF51735">
    <property type="entry name" value="NAD(P)-binding Rossmann-fold domains"/>
    <property type="match status" value="2"/>
</dbReference>
<dbReference type="CDD" id="cd05237">
    <property type="entry name" value="UDP_invert_4-6DH_SDR_e"/>
    <property type="match status" value="1"/>
</dbReference>
<keyword evidence="2" id="KW-0812">Transmembrane</keyword>
<dbReference type="RefSeq" id="WP_169145434.1">
    <property type="nucleotide sequence ID" value="NZ_JABBGA010000005.1"/>
</dbReference>
<dbReference type="InterPro" id="IPR051203">
    <property type="entry name" value="Polysaccharide_Synthase-Rel"/>
</dbReference>
<dbReference type="Pfam" id="PF13727">
    <property type="entry name" value="CoA_binding_3"/>
    <property type="match status" value="1"/>
</dbReference>
<dbReference type="InterPro" id="IPR003869">
    <property type="entry name" value="Polysac_CapD-like"/>
</dbReference>
<protein>
    <submittedName>
        <fullName evidence="4">Polysaccharide biosynthesis protein</fullName>
    </submittedName>
</protein>
<dbReference type="AlphaFoldDB" id="A0A848G650"/>
<feature type="transmembrane region" description="Helical" evidence="2">
    <location>
        <begin position="39"/>
        <end position="61"/>
    </location>
</feature>
<sequence>MISKNYYSFLVFLSDVFGVVLAWWLAYLVRFNFAIPQEFLPAAVVGLGVAIVVQGSILRAFGLYRGVWVFASLPDLLRIARAVAVAALVTPLVVVVVVRYHPEVPRLVFLMQPLLLAIYAGGTRALYRTWKEFHLYGALRALGEPVVVLGGGEAAVNLVRELSRSAEWRVVGLLDDSRARQGREVYGCKVLGRIDDLARVADEFKVRHAIIAMPGARHEVRRAVASVCVRAGVKALIVPGIEDVMTGRVKVSEVRKVDVEDLLGRDPVRIDTLEVREYLRGKAVMVTGAGGSIGSELCRQIARFEPSVLVCFDISEFGLYRLAEEFAVHYPHVQIVVLAGDVKDVVRVDEVMARYRPHVVFHAAAYKHVPLMEDDNAWQAVRNNVLGTWQVARSAVTAGVPRFVLVSTDKAVNPTNVMGATKRLAERVCQALARQGRTQFEIVRFGNVLGSAGSVIPKFQEQIASGGPVTVTHPEITRFFMSIPEAAQLLLQAGSMGQGGEIFVMDMGEPVRIVELARDMIRLSGRSEDDVRIVFTGLRPGEKLYEEVLADSEQTRATHHPKLRIARAQPVEDGWIEALLLWLRQRRAVGAAEVRGELRRWVPEYVPSPPSAPVLTVVEKTIQRA</sequence>
<accession>A0A848G650</accession>
<evidence type="ECO:0000256" key="2">
    <source>
        <dbReference type="SAM" id="Phobius"/>
    </source>
</evidence>
<dbReference type="Gene3D" id="3.40.50.720">
    <property type="entry name" value="NAD(P)-binding Rossmann-like Domain"/>
    <property type="match status" value="2"/>
</dbReference>
<dbReference type="PANTHER" id="PTHR43318">
    <property type="entry name" value="UDP-N-ACETYLGLUCOSAMINE 4,6-DEHYDRATASE"/>
    <property type="match status" value="1"/>
</dbReference>
<proteinExistence type="inferred from homology"/>
<feature type="transmembrane region" description="Helical" evidence="2">
    <location>
        <begin position="82"/>
        <end position="101"/>
    </location>
</feature>
<dbReference type="InterPro" id="IPR036291">
    <property type="entry name" value="NAD(P)-bd_dom_sf"/>
</dbReference>
<dbReference type="PANTHER" id="PTHR43318:SF1">
    <property type="entry name" value="POLYSACCHARIDE BIOSYNTHESIS PROTEIN EPSC-RELATED"/>
    <property type="match status" value="1"/>
</dbReference>
<keyword evidence="2" id="KW-1133">Transmembrane helix</keyword>
<comment type="caution">
    <text evidence="4">The sequence shown here is derived from an EMBL/GenBank/DDBJ whole genome shotgun (WGS) entry which is preliminary data.</text>
</comment>
<keyword evidence="2" id="KW-0472">Membrane</keyword>
<name>A0A848G650_9RHOO</name>
<reference evidence="4 5" key="1">
    <citation type="submission" date="2020-04" db="EMBL/GenBank/DDBJ databases">
        <title>Zoogloea sp. G-4-1-14 isolated from soil.</title>
        <authorList>
            <person name="Dahal R.H."/>
        </authorList>
    </citation>
    <scope>NUCLEOTIDE SEQUENCE [LARGE SCALE GENOMIC DNA]</scope>
    <source>
        <strain evidence="4 5">G-4-1-14</strain>
    </source>
</reference>
<dbReference type="Pfam" id="PF02719">
    <property type="entry name" value="Polysacc_synt_2"/>
    <property type="match status" value="1"/>
</dbReference>
<comment type="similarity">
    <text evidence="1">Belongs to the polysaccharide synthase family.</text>
</comment>